<dbReference type="AlphaFoldDB" id="A0A1Z4JE65"/>
<gene>
    <name evidence="2" type="ORF">NIES2135_18520</name>
</gene>
<keyword evidence="1" id="KW-0472">Membrane</keyword>
<feature type="transmembrane region" description="Helical" evidence="1">
    <location>
        <begin position="21"/>
        <end position="54"/>
    </location>
</feature>
<proteinExistence type="predicted"/>
<evidence type="ECO:0000313" key="2">
    <source>
        <dbReference type="EMBL" id="BAY55031.1"/>
    </source>
</evidence>
<reference evidence="2 3" key="1">
    <citation type="submission" date="2017-06" db="EMBL/GenBank/DDBJ databases">
        <title>Genome sequencing of cyanobaciteial culture collection at National Institute for Environmental Studies (NIES).</title>
        <authorList>
            <person name="Hirose Y."/>
            <person name="Shimura Y."/>
            <person name="Fujisawa T."/>
            <person name="Nakamura Y."/>
            <person name="Kawachi M."/>
        </authorList>
    </citation>
    <scope>NUCLEOTIDE SEQUENCE [LARGE SCALE GENOMIC DNA]</scope>
    <source>
        <strain evidence="2 3">NIES-2135</strain>
    </source>
</reference>
<accession>A0A1Z4JE65</accession>
<evidence type="ECO:0000256" key="1">
    <source>
        <dbReference type="SAM" id="Phobius"/>
    </source>
</evidence>
<keyword evidence="1" id="KW-1133">Transmembrane helix</keyword>
<organism evidence="2 3">
    <name type="scientific">Leptolyngbya boryana NIES-2135</name>
    <dbReference type="NCBI Taxonomy" id="1973484"/>
    <lineage>
        <taxon>Bacteria</taxon>
        <taxon>Bacillati</taxon>
        <taxon>Cyanobacteriota</taxon>
        <taxon>Cyanophyceae</taxon>
        <taxon>Leptolyngbyales</taxon>
        <taxon>Leptolyngbyaceae</taxon>
        <taxon>Leptolyngbya group</taxon>
        <taxon>Leptolyngbya</taxon>
    </lineage>
</organism>
<keyword evidence="3" id="KW-1185">Reference proteome</keyword>
<dbReference type="Proteomes" id="UP000217895">
    <property type="component" value="Chromosome"/>
</dbReference>
<feature type="transmembrane region" description="Helical" evidence="1">
    <location>
        <begin position="60"/>
        <end position="85"/>
    </location>
</feature>
<sequence length="125" mass="13463">MTLANSQSPETSAVLFTLKSFSVWVFTLTVCMIVIGFPVFVLVVSVSALAAFVLDTILPFSSILFVSISVLGVHAVGVMLAAAWLTSKGIHPQEVDFLRWLSGNENPLHTSVYASCPLTCNLTEE</sequence>
<keyword evidence="1" id="KW-0812">Transmembrane</keyword>
<name>A0A1Z4JE65_LEPBY</name>
<evidence type="ECO:0000313" key="3">
    <source>
        <dbReference type="Proteomes" id="UP000217895"/>
    </source>
</evidence>
<protein>
    <submittedName>
        <fullName evidence="2">Uncharacterized protein</fullName>
    </submittedName>
</protein>
<dbReference type="EMBL" id="AP018203">
    <property type="protein sequence ID" value="BAY55031.1"/>
    <property type="molecule type" value="Genomic_DNA"/>
</dbReference>